<dbReference type="AlphaFoldDB" id="A0A0F9RH96"/>
<organism evidence="1">
    <name type="scientific">marine sediment metagenome</name>
    <dbReference type="NCBI Taxonomy" id="412755"/>
    <lineage>
        <taxon>unclassified sequences</taxon>
        <taxon>metagenomes</taxon>
        <taxon>ecological metagenomes</taxon>
    </lineage>
</organism>
<proteinExistence type="predicted"/>
<gene>
    <name evidence="1" type="ORF">LCGC14_0578310</name>
</gene>
<evidence type="ECO:0000313" key="1">
    <source>
        <dbReference type="EMBL" id="KKN55840.1"/>
    </source>
</evidence>
<sequence>MIYIKGFIAILWATLNAVPGILPSRIDYPWDGTAATQRSQTSYIDFWAGPQSISAGAHVTDSGWIDFTNVGRPFCQVEVEALGNGNREVEVVIEYATWLHSQLQVVSRTRQTIAGDVDYNPKTVIWNVPIDKRLGVIARVKWIFNKGDMDIIVQCYAPASGQPVADNTVVIDVEVVENV</sequence>
<reference evidence="1" key="1">
    <citation type="journal article" date="2015" name="Nature">
        <title>Complex archaea that bridge the gap between prokaryotes and eukaryotes.</title>
        <authorList>
            <person name="Spang A."/>
            <person name="Saw J.H."/>
            <person name="Jorgensen S.L."/>
            <person name="Zaremba-Niedzwiedzka K."/>
            <person name="Martijn J."/>
            <person name="Lind A.E."/>
            <person name="van Eijk R."/>
            <person name="Schleper C."/>
            <person name="Guy L."/>
            <person name="Ettema T.J."/>
        </authorList>
    </citation>
    <scope>NUCLEOTIDE SEQUENCE</scope>
</reference>
<protein>
    <submittedName>
        <fullName evidence="1">Uncharacterized protein</fullName>
    </submittedName>
</protein>
<name>A0A0F9RH96_9ZZZZ</name>
<dbReference type="EMBL" id="LAZR01000869">
    <property type="protein sequence ID" value="KKN55840.1"/>
    <property type="molecule type" value="Genomic_DNA"/>
</dbReference>
<accession>A0A0F9RH96</accession>
<comment type="caution">
    <text evidence="1">The sequence shown here is derived from an EMBL/GenBank/DDBJ whole genome shotgun (WGS) entry which is preliminary data.</text>
</comment>